<evidence type="ECO:0000256" key="2">
    <source>
        <dbReference type="SAM" id="MobiDB-lite"/>
    </source>
</evidence>
<reference evidence="5 6" key="1">
    <citation type="submission" date="2021-01" db="EMBL/GenBank/DDBJ databases">
        <title>Genome Sequence and Methylation Pattern of Haloterrigena salifodinae BOL5-1, An Extremely Halophilic Archaeon from a Bolivian Salt Mine.</title>
        <authorList>
            <person name="DasSarma P."/>
            <person name="Anton B.P."/>
            <person name="DasSarma S.L."/>
            <person name="von Ehrenheim H.A.L."/>
            <person name="Martinez F.L."/>
            <person name="Guzman D."/>
            <person name="Roberts R.J."/>
            <person name="DasSarma S."/>
        </authorList>
    </citation>
    <scope>NUCLEOTIDE SEQUENCE [LARGE SCALE GENOMIC DNA]</scope>
    <source>
        <strain evidence="5 6">BOL5-1</strain>
    </source>
</reference>
<gene>
    <name evidence="5" type="ORF">JMJ58_13000</name>
</gene>
<feature type="domain" description="PGF-CTERM archaeal protein-sorting signal" evidence="4">
    <location>
        <begin position="34"/>
        <end position="53"/>
    </location>
</feature>
<evidence type="ECO:0000256" key="1">
    <source>
        <dbReference type="ARBA" id="ARBA00022729"/>
    </source>
</evidence>
<keyword evidence="1" id="KW-0732">Signal</keyword>
<dbReference type="NCBIfam" id="TIGR04126">
    <property type="entry name" value="PGF_CTERM"/>
    <property type="match status" value="1"/>
</dbReference>
<keyword evidence="3" id="KW-0812">Transmembrane</keyword>
<keyword evidence="3" id="KW-0472">Membrane</keyword>
<dbReference type="AlphaFoldDB" id="A0A8T8DWC6"/>
<evidence type="ECO:0000313" key="5">
    <source>
        <dbReference type="EMBL" id="QRV13869.1"/>
    </source>
</evidence>
<proteinExistence type="predicted"/>
<feature type="transmembrane region" description="Helical" evidence="3">
    <location>
        <begin position="34"/>
        <end position="53"/>
    </location>
</feature>
<dbReference type="Proteomes" id="UP000637819">
    <property type="component" value="Chromosome"/>
</dbReference>
<dbReference type="InterPro" id="IPR026371">
    <property type="entry name" value="PGF_CTERM"/>
</dbReference>
<evidence type="ECO:0000256" key="3">
    <source>
        <dbReference type="SAM" id="Phobius"/>
    </source>
</evidence>
<protein>
    <submittedName>
        <fullName evidence="5">PGF-CTERM sorting domain-containing protein</fullName>
    </submittedName>
</protein>
<feature type="region of interest" description="Disordered" evidence="2">
    <location>
        <begin position="1"/>
        <end position="34"/>
    </location>
</feature>
<evidence type="ECO:0000313" key="6">
    <source>
        <dbReference type="Proteomes" id="UP000637819"/>
    </source>
</evidence>
<dbReference type="KEGG" id="hsal:JMJ58_13000"/>
<feature type="compositionally biased region" description="Basic residues" evidence="2">
    <location>
        <begin position="1"/>
        <end position="24"/>
    </location>
</feature>
<dbReference type="GO" id="GO:0005886">
    <property type="term" value="C:plasma membrane"/>
    <property type="evidence" value="ECO:0007669"/>
    <property type="project" value="UniProtKB-SubCell"/>
</dbReference>
<dbReference type="EMBL" id="CP069188">
    <property type="protein sequence ID" value="QRV13869.1"/>
    <property type="molecule type" value="Genomic_DNA"/>
</dbReference>
<keyword evidence="3" id="KW-1133">Transmembrane helix</keyword>
<name>A0A8T8DWC6_9EURY</name>
<keyword evidence="6" id="KW-1185">Reference proteome</keyword>
<evidence type="ECO:0000259" key="4">
    <source>
        <dbReference type="Pfam" id="PF18204"/>
    </source>
</evidence>
<organism evidence="5 6">
    <name type="scientific">Haloterrigena salifodinae</name>
    <dbReference type="NCBI Taxonomy" id="2675099"/>
    <lineage>
        <taxon>Archaea</taxon>
        <taxon>Methanobacteriati</taxon>
        <taxon>Methanobacteriota</taxon>
        <taxon>Stenosarchaea group</taxon>
        <taxon>Halobacteria</taxon>
        <taxon>Halobacteriales</taxon>
        <taxon>Natrialbaceae</taxon>
        <taxon>Haloterrigena</taxon>
    </lineage>
</organism>
<dbReference type="Pfam" id="PF18204">
    <property type="entry name" value="PGF-CTERM"/>
    <property type="match status" value="1"/>
</dbReference>
<sequence>MDNRQRRGRPRRGAAAHGRSRSRTAHLEEDGDGMPGFGVTVAIATLLSIALLWSRN</sequence>
<accession>A0A8T8DWC6</accession>
<dbReference type="GO" id="GO:0030115">
    <property type="term" value="C:S-layer"/>
    <property type="evidence" value="ECO:0007669"/>
    <property type="project" value="UniProtKB-SubCell"/>
</dbReference>